<gene>
    <name evidence="1" type="ORF">DCCM_3384</name>
</gene>
<accession>A0A2L2XDQ6</accession>
<reference evidence="2" key="1">
    <citation type="submission" date="2018-02" db="EMBL/GenBank/DDBJ databases">
        <title>Genome sequence of Desulfocucumis palustris strain NAW-5.</title>
        <authorList>
            <person name="Watanabe M."/>
            <person name="Kojima H."/>
            <person name="Fukui M."/>
        </authorList>
    </citation>
    <scope>NUCLEOTIDE SEQUENCE [LARGE SCALE GENOMIC DNA]</scope>
    <source>
        <strain evidence="2">NAW-5</strain>
    </source>
</reference>
<proteinExistence type="predicted"/>
<dbReference type="RefSeq" id="WP_104372551.1">
    <property type="nucleotide sequence ID" value="NZ_BFAV01000130.1"/>
</dbReference>
<dbReference type="GO" id="GO:0006281">
    <property type="term" value="P:DNA repair"/>
    <property type="evidence" value="ECO:0007669"/>
    <property type="project" value="TreeGrafter"/>
</dbReference>
<comment type="caution">
    <text evidence="1">The sequence shown here is derived from an EMBL/GenBank/DDBJ whole genome shotgun (WGS) entry which is preliminary data.</text>
</comment>
<dbReference type="PRINTS" id="PR00413">
    <property type="entry name" value="HADHALOGNASE"/>
</dbReference>
<protein>
    <submittedName>
        <fullName evidence="1">Phosphoglycolate phosphatase</fullName>
    </submittedName>
</protein>
<name>A0A2L2XDQ6_9FIRM</name>
<dbReference type="PANTHER" id="PTHR43434">
    <property type="entry name" value="PHOSPHOGLYCOLATE PHOSPHATASE"/>
    <property type="match status" value="1"/>
</dbReference>
<evidence type="ECO:0000313" key="1">
    <source>
        <dbReference type="EMBL" id="GBF34272.1"/>
    </source>
</evidence>
<dbReference type="OrthoDB" id="9797743at2"/>
<dbReference type="Pfam" id="PF00702">
    <property type="entry name" value="Hydrolase"/>
    <property type="match status" value="1"/>
</dbReference>
<dbReference type="GO" id="GO:0008967">
    <property type="term" value="F:phosphoglycolate phosphatase activity"/>
    <property type="evidence" value="ECO:0007669"/>
    <property type="project" value="TreeGrafter"/>
</dbReference>
<dbReference type="PANTHER" id="PTHR43434:SF22">
    <property type="entry name" value="PHOSPHOGLYCOLATE PHOSPHATASE"/>
    <property type="match status" value="1"/>
</dbReference>
<dbReference type="AlphaFoldDB" id="A0A2L2XDQ6"/>
<sequence length="252" mass="27498">MVKLKFEHKEICCQGVIFDKDCTLTDSFAMWPELISRRVDKLVDCLALPPGADALLFKIMGLDPFSKKMSRSSPVVAGTRLETAAAVAGVLYMNYGYAWDYIIRKVSCLFEESDGEMGLDKQAIPFPGLPEKIQMLHQAGCVLAVATNDSYARTREIINILGLENYFAAIACADQVANAKPDPAMVNLVCQKTGLKPADFILVGDSLLDMQMGVKAGTKLNVGVLTGASRREELLGTADWVLQSVTDLEIVK</sequence>
<dbReference type="Proteomes" id="UP000239549">
    <property type="component" value="Unassembled WGS sequence"/>
</dbReference>
<dbReference type="SUPFAM" id="SSF56784">
    <property type="entry name" value="HAD-like"/>
    <property type="match status" value="1"/>
</dbReference>
<dbReference type="InterPro" id="IPR050155">
    <property type="entry name" value="HAD-like_hydrolase_sf"/>
</dbReference>
<dbReference type="InterPro" id="IPR006439">
    <property type="entry name" value="HAD-SF_hydro_IA"/>
</dbReference>
<dbReference type="NCBIfam" id="TIGR01549">
    <property type="entry name" value="HAD-SF-IA-v1"/>
    <property type="match status" value="1"/>
</dbReference>
<evidence type="ECO:0000313" key="2">
    <source>
        <dbReference type="Proteomes" id="UP000239549"/>
    </source>
</evidence>
<keyword evidence="2" id="KW-1185">Reference proteome</keyword>
<dbReference type="NCBIfam" id="TIGR01509">
    <property type="entry name" value="HAD-SF-IA-v3"/>
    <property type="match status" value="1"/>
</dbReference>
<dbReference type="InterPro" id="IPR023214">
    <property type="entry name" value="HAD_sf"/>
</dbReference>
<organism evidence="1 2">
    <name type="scientific">Desulfocucumis palustris</name>
    <dbReference type="NCBI Taxonomy" id="1898651"/>
    <lineage>
        <taxon>Bacteria</taxon>
        <taxon>Bacillati</taxon>
        <taxon>Bacillota</taxon>
        <taxon>Clostridia</taxon>
        <taxon>Eubacteriales</taxon>
        <taxon>Desulfocucumaceae</taxon>
        <taxon>Desulfocucumis</taxon>
    </lineage>
</organism>
<dbReference type="InterPro" id="IPR036412">
    <property type="entry name" value="HAD-like_sf"/>
</dbReference>
<dbReference type="Gene3D" id="3.40.50.1000">
    <property type="entry name" value="HAD superfamily/HAD-like"/>
    <property type="match status" value="1"/>
</dbReference>
<dbReference type="EMBL" id="BFAV01000130">
    <property type="protein sequence ID" value="GBF34272.1"/>
    <property type="molecule type" value="Genomic_DNA"/>
</dbReference>